<keyword evidence="5 8" id="KW-0067">ATP-binding</keyword>
<dbReference type="SUPFAM" id="SSF52540">
    <property type="entry name" value="P-loop containing nucleoside triphosphate hydrolases"/>
    <property type="match status" value="1"/>
</dbReference>
<feature type="domain" description="CBS" evidence="10">
    <location>
        <begin position="314"/>
        <end position="371"/>
    </location>
</feature>
<evidence type="ECO:0000256" key="5">
    <source>
        <dbReference type="ARBA" id="ARBA00022840"/>
    </source>
</evidence>
<evidence type="ECO:0000313" key="12">
    <source>
        <dbReference type="Proteomes" id="UP000260649"/>
    </source>
</evidence>
<dbReference type="InterPro" id="IPR003439">
    <property type="entry name" value="ABC_transporter-like_ATP-bd"/>
</dbReference>
<dbReference type="Pfam" id="PF00571">
    <property type="entry name" value="CBS"/>
    <property type="match status" value="2"/>
</dbReference>
<dbReference type="InterPro" id="IPR027417">
    <property type="entry name" value="P-loop_NTPase"/>
</dbReference>
<organism evidence="11 12">
    <name type="scientific">Evtepia gabavorous</name>
    <dbReference type="NCBI Taxonomy" id="2211183"/>
    <lineage>
        <taxon>Bacteria</taxon>
        <taxon>Bacillati</taxon>
        <taxon>Bacillota</taxon>
        <taxon>Clostridia</taxon>
        <taxon>Eubacteriales</taxon>
        <taxon>Evtepia</taxon>
    </lineage>
</organism>
<dbReference type="GO" id="GO:0006865">
    <property type="term" value="P:amino acid transport"/>
    <property type="evidence" value="ECO:0007669"/>
    <property type="project" value="UniProtKB-UniRule"/>
</dbReference>
<dbReference type="AlphaFoldDB" id="A0A3E2B3B4"/>
<dbReference type="OrthoDB" id="9802264at2"/>
<dbReference type="InterPro" id="IPR017871">
    <property type="entry name" value="ABC_transporter-like_CS"/>
</dbReference>
<evidence type="ECO:0000259" key="9">
    <source>
        <dbReference type="PROSITE" id="PS50893"/>
    </source>
</evidence>
<dbReference type="SUPFAM" id="SSF54631">
    <property type="entry name" value="CBS-domain pair"/>
    <property type="match status" value="1"/>
</dbReference>
<sequence>MVEFQQVCMAYKEKEVLNNVDLTIQDGEFFVLIGSSGCGKTTLLKSINKLLPVQQGTLKINGTPVSQIKVNQLPNLVGYVVQAGGLFPHLTVEENIALVMKVAQYPKEQIHDRVTAMLKMVNLDPALYRNQYPSQLSGGQQQRVGVARAFAVDPPIVLMDEPFSALDPMTRSELQNEIHALQKKTGKTIIFVTHDMDEAIKLADRICIIQSGHIVQCDTPENILKHPANQYVSTFIGENRLWSNPGYIRAADIMRLRPKTVNRGRTVLQALQMMRQGGVDSLLMVDEKEHLLGVVWLTELMEERDGSAPVEDYLSDDYVAVEEDTTLQEIIANIDYDAAGIIPVVDRQRILRGFLTKSSLLATMSRQFVPEQREGERSGVICATH</sequence>
<dbReference type="PROSITE" id="PS50893">
    <property type="entry name" value="ABC_TRANSPORTER_2"/>
    <property type="match status" value="1"/>
</dbReference>
<protein>
    <recommendedName>
        <fullName evidence="8">Quaternary amine transport ATP-binding protein</fullName>
        <ecNumber evidence="8">7.6.2.9</ecNumber>
    </recommendedName>
</protein>
<dbReference type="InterPro" id="IPR046342">
    <property type="entry name" value="CBS_dom_sf"/>
</dbReference>
<dbReference type="PROSITE" id="PS00211">
    <property type="entry name" value="ABC_TRANSPORTER_1"/>
    <property type="match status" value="1"/>
</dbReference>
<dbReference type="SMART" id="SM00116">
    <property type="entry name" value="CBS"/>
    <property type="match status" value="2"/>
</dbReference>
<dbReference type="Gene3D" id="3.10.580.10">
    <property type="entry name" value="CBS-domain"/>
    <property type="match status" value="1"/>
</dbReference>
<dbReference type="PANTHER" id="PTHR43117:SF4">
    <property type="entry name" value="OSMOPROTECTANT IMPORT ATP-BINDING PROTEIN OSMV"/>
    <property type="match status" value="1"/>
</dbReference>
<evidence type="ECO:0000259" key="10">
    <source>
        <dbReference type="PROSITE" id="PS51371"/>
    </source>
</evidence>
<comment type="similarity">
    <text evidence="1 8">Belongs to the ABC transporter superfamily.</text>
</comment>
<dbReference type="FunFam" id="3.40.50.300:FF:000425">
    <property type="entry name" value="Probable ABC transporter, ATP-binding subunit"/>
    <property type="match status" value="1"/>
</dbReference>
<dbReference type="GO" id="GO:0031460">
    <property type="term" value="P:glycine betaine transport"/>
    <property type="evidence" value="ECO:0007669"/>
    <property type="project" value="InterPro"/>
</dbReference>
<comment type="caution">
    <text evidence="11">The sequence shown here is derived from an EMBL/GenBank/DDBJ whole genome shotgun (WGS) entry which is preliminary data.</text>
</comment>
<dbReference type="GO" id="GO:0005886">
    <property type="term" value="C:plasma membrane"/>
    <property type="evidence" value="ECO:0007669"/>
    <property type="project" value="UniProtKB-SubCell"/>
</dbReference>
<evidence type="ECO:0000256" key="2">
    <source>
        <dbReference type="ARBA" id="ARBA00022448"/>
    </source>
</evidence>
<proteinExistence type="inferred from homology"/>
<dbReference type="EC" id="7.6.2.9" evidence="8"/>
<dbReference type="InterPro" id="IPR000644">
    <property type="entry name" value="CBS_dom"/>
</dbReference>
<reference evidence="11 12" key="1">
    <citation type="submission" date="2018-07" db="EMBL/GenBank/DDBJ databases">
        <title>GABA Modulating Bacteria of the Human Gut Microbiota.</title>
        <authorList>
            <person name="Strandwitz P."/>
            <person name="Kim K.H."/>
            <person name="Terekhova D."/>
            <person name="Liu J.K."/>
            <person name="Sharma A."/>
            <person name="Levering J."/>
            <person name="Mcdonald D."/>
            <person name="Dietrich D."/>
            <person name="Ramadhar T.R."/>
            <person name="Lekbua A."/>
            <person name="Mroue N."/>
            <person name="Liston C."/>
            <person name="Stewart E.J."/>
            <person name="Dubin M.J."/>
            <person name="Zengler K."/>
            <person name="Knight R."/>
            <person name="Gilbert J.A."/>
            <person name="Clardy J."/>
            <person name="Lewis K."/>
        </authorList>
    </citation>
    <scope>NUCLEOTIDE SEQUENCE [LARGE SCALE GENOMIC DNA]</scope>
    <source>
        <strain evidence="11 12">KLE1738</strain>
    </source>
</reference>
<dbReference type="InterPro" id="IPR005892">
    <property type="entry name" value="Gly-betaine_transp_ATP-bd"/>
</dbReference>
<keyword evidence="6 7" id="KW-0129">CBS domain</keyword>
<comment type="subunit">
    <text evidence="8">The complex is probably composed of two ATP-binding proteins, two transmembrane proteins and a solute-binding protein.</text>
</comment>
<dbReference type="InterPro" id="IPR003593">
    <property type="entry name" value="AAA+_ATPase"/>
</dbReference>
<name>A0A3E2B3B4_9FIRM</name>
<keyword evidence="2 8" id="KW-0813">Transport</keyword>
<keyword evidence="8" id="KW-0997">Cell inner membrane</keyword>
<feature type="domain" description="CBS" evidence="10">
    <location>
        <begin position="254"/>
        <end position="310"/>
    </location>
</feature>
<dbReference type="Pfam" id="PF00005">
    <property type="entry name" value="ABC_tran"/>
    <property type="match status" value="1"/>
</dbReference>
<dbReference type="RefSeq" id="WP_117142330.1">
    <property type="nucleotide sequence ID" value="NZ_CAKXKJ010000001.1"/>
</dbReference>
<dbReference type="SMART" id="SM00382">
    <property type="entry name" value="AAA"/>
    <property type="match status" value="1"/>
</dbReference>
<dbReference type="PROSITE" id="PS51371">
    <property type="entry name" value="CBS"/>
    <property type="match status" value="2"/>
</dbReference>
<comment type="subcellular location">
    <subcellularLocation>
        <location evidence="8">Cell inner membrane</location>
        <topology evidence="8">Peripheral membrane protein</topology>
    </subcellularLocation>
</comment>
<dbReference type="NCBIfam" id="TIGR01186">
    <property type="entry name" value="proV"/>
    <property type="match status" value="1"/>
</dbReference>
<evidence type="ECO:0000256" key="1">
    <source>
        <dbReference type="ARBA" id="ARBA00005417"/>
    </source>
</evidence>
<dbReference type="GeneID" id="97995590"/>
<dbReference type="Proteomes" id="UP000260649">
    <property type="component" value="Unassembled WGS sequence"/>
</dbReference>
<evidence type="ECO:0000313" key="11">
    <source>
        <dbReference type="EMBL" id="RFT06477.1"/>
    </source>
</evidence>
<dbReference type="GO" id="GO:0016887">
    <property type="term" value="F:ATP hydrolysis activity"/>
    <property type="evidence" value="ECO:0007669"/>
    <property type="project" value="UniProtKB-UniRule"/>
</dbReference>
<evidence type="ECO:0000256" key="3">
    <source>
        <dbReference type="ARBA" id="ARBA00022737"/>
    </source>
</evidence>
<keyword evidence="4 8" id="KW-0547">Nucleotide-binding</keyword>
<keyword evidence="12" id="KW-1185">Reference proteome</keyword>
<evidence type="ECO:0000256" key="8">
    <source>
        <dbReference type="RuleBase" id="RU369116"/>
    </source>
</evidence>
<evidence type="ECO:0000256" key="4">
    <source>
        <dbReference type="ARBA" id="ARBA00022741"/>
    </source>
</evidence>
<feature type="domain" description="ABC transporter" evidence="9">
    <location>
        <begin position="2"/>
        <end position="236"/>
    </location>
</feature>
<keyword evidence="3" id="KW-0677">Repeat</keyword>
<keyword evidence="8" id="KW-0472">Membrane</keyword>
<dbReference type="GO" id="GO:0015418">
    <property type="term" value="F:ABC-type quaternary ammonium compound transporting activity"/>
    <property type="evidence" value="ECO:0007669"/>
    <property type="project" value="UniProtKB-EC"/>
</dbReference>
<dbReference type="PANTHER" id="PTHR43117">
    <property type="entry name" value="OSMOPROTECTANT IMPORT ATP-BINDING PROTEIN OSMV"/>
    <property type="match status" value="1"/>
</dbReference>
<evidence type="ECO:0000256" key="6">
    <source>
        <dbReference type="ARBA" id="ARBA00023122"/>
    </source>
</evidence>
<dbReference type="Gene3D" id="3.40.50.300">
    <property type="entry name" value="P-loop containing nucleotide triphosphate hydrolases"/>
    <property type="match status" value="1"/>
</dbReference>
<evidence type="ECO:0000256" key="7">
    <source>
        <dbReference type="PROSITE-ProRule" id="PRU00703"/>
    </source>
</evidence>
<dbReference type="EMBL" id="QQRQ01000010">
    <property type="protein sequence ID" value="RFT06477.1"/>
    <property type="molecule type" value="Genomic_DNA"/>
</dbReference>
<gene>
    <name evidence="11" type="ORF">DV520_07580</name>
</gene>
<dbReference type="GO" id="GO:0005524">
    <property type="term" value="F:ATP binding"/>
    <property type="evidence" value="ECO:0007669"/>
    <property type="project" value="UniProtKB-UniRule"/>
</dbReference>
<keyword evidence="8" id="KW-1003">Cell membrane</keyword>
<accession>A0A3E2B3B4</accession>
<comment type="catalytic activity">
    <reaction evidence="8">
        <text>a quaternary ammonium(out) + ATP + H2O = a quaternary ammonium(in) + ADP + phosphate + H(+)</text>
        <dbReference type="Rhea" id="RHEA:11036"/>
        <dbReference type="ChEBI" id="CHEBI:15377"/>
        <dbReference type="ChEBI" id="CHEBI:15378"/>
        <dbReference type="ChEBI" id="CHEBI:30616"/>
        <dbReference type="ChEBI" id="CHEBI:35267"/>
        <dbReference type="ChEBI" id="CHEBI:43474"/>
        <dbReference type="ChEBI" id="CHEBI:456216"/>
    </reaction>
</comment>